<evidence type="ECO:0000313" key="3">
    <source>
        <dbReference type="Proteomes" id="UP000000763"/>
    </source>
</evidence>
<protein>
    <submittedName>
        <fullName evidence="2">Os09g0279100 protein</fullName>
    </submittedName>
</protein>
<organism evidence="2 3">
    <name type="scientific">Oryza sativa subsp. japonica</name>
    <name type="common">Rice</name>
    <dbReference type="NCBI Taxonomy" id="39947"/>
    <lineage>
        <taxon>Eukaryota</taxon>
        <taxon>Viridiplantae</taxon>
        <taxon>Streptophyta</taxon>
        <taxon>Embryophyta</taxon>
        <taxon>Tracheophyta</taxon>
        <taxon>Spermatophyta</taxon>
        <taxon>Magnoliopsida</taxon>
        <taxon>Liliopsida</taxon>
        <taxon>Poales</taxon>
        <taxon>Poaceae</taxon>
        <taxon>BOP clade</taxon>
        <taxon>Oryzoideae</taxon>
        <taxon>Oryzeae</taxon>
        <taxon>Oryzinae</taxon>
        <taxon>Oryza</taxon>
        <taxon>Oryza sativa</taxon>
    </lineage>
</organism>
<feature type="non-terminal residue" evidence="2">
    <location>
        <position position="1"/>
    </location>
</feature>
<gene>
    <name evidence="2" type="ordered locus">Os09g0279100</name>
</gene>
<dbReference type="AlphaFoldDB" id="Q0J2Z5"/>
<evidence type="ECO:0000256" key="1">
    <source>
        <dbReference type="ARBA" id="ARBA00022741"/>
    </source>
</evidence>
<reference evidence="3" key="2">
    <citation type="journal article" date="2008" name="Nucleic Acids Res.">
        <title>The rice annotation project database (RAP-DB): 2008 update.</title>
        <authorList>
            <consortium name="The rice annotation project (RAP)"/>
        </authorList>
    </citation>
    <scope>GENOME REANNOTATION</scope>
    <source>
        <strain evidence="3">cv. Nipponbare</strain>
    </source>
</reference>
<accession>Q0J2Z5</accession>
<reference evidence="2 3" key="1">
    <citation type="journal article" date="2005" name="Nature">
        <title>The map-based sequence of the rice genome.</title>
        <authorList>
            <consortium name="International rice genome sequencing project (IRGSP)"/>
            <person name="Matsumoto T."/>
            <person name="Wu J."/>
            <person name="Kanamori H."/>
            <person name="Katayose Y."/>
            <person name="Fujisawa M."/>
            <person name="Namiki N."/>
            <person name="Mizuno H."/>
            <person name="Yamamoto K."/>
            <person name="Antonio B.A."/>
            <person name="Baba T."/>
            <person name="Sakata K."/>
            <person name="Nagamura Y."/>
            <person name="Aoki H."/>
            <person name="Arikawa K."/>
            <person name="Arita K."/>
            <person name="Bito T."/>
            <person name="Chiden Y."/>
            <person name="Fujitsuka N."/>
            <person name="Fukunaka R."/>
            <person name="Hamada M."/>
            <person name="Harada C."/>
            <person name="Hayashi A."/>
            <person name="Hijishita S."/>
            <person name="Honda M."/>
            <person name="Hosokawa S."/>
            <person name="Ichikawa Y."/>
            <person name="Idonuma A."/>
            <person name="Iijima M."/>
            <person name="Ikeda M."/>
            <person name="Ikeno M."/>
            <person name="Ito K."/>
            <person name="Ito S."/>
            <person name="Ito T."/>
            <person name="Ito Y."/>
            <person name="Ito Y."/>
            <person name="Iwabuchi A."/>
            <person name="Kamiya K."/>
            <person name="Karasawa W."/>
            <person name="Kurita K."/>
            <person name="Katagiri S."/>
            <person name="Kikuta A."/>
            <person name="Kobayashi H."/>
            <person name="Kobayashi N."/>
            <person name="Machita K."/>
            <person name="Maehara T."/>
            <person name="Masukawa M."/>
            <person name="Mizubayashi T."/>
            <person name="Mukai Y."/>
            <person name="Nagasaki H."/>
            <person name="Nagata Y."/>
            <person name="Naito S."/>
            <person name="Nakashima M."/>
            <person name="Nakama Y."/>
            <person name="Nakamichi Y."/>
            <person name="Nakamura M."/>
            <person name="Meguro A."/>
            <person name="Negishi M."/>
            <person name="Ohta I."/>
            <person name="Ohta T."/>
            <person name="Okamoto M."/>
            <person name="Ono N."/>
            <person name="Saji S."/>
            <person name="Sakaguchi M."/>
            <person name="Sakai K."/>
            <person name="Shibata M."/>
            <person name="Shimokawa T."/>
            <person name="Song J."/>
            <person name="Takazaki Y."/>
            <person name="Terasawa K."/>
            <person name="Tsugane M."/>
            <person name="Tsuji K."/>
            <person name="Ueda S."/>
            <person name="Waki K."/>
            <person name="Yamagata H."/>
            <person name="Yamamoto M."/>
            <person name="Yamamoto S."/>
            <person name="Yamane H."/>
            <person name="Yoshiki S."/>
            <person name="Yoshihara R."/>
            <person name="Yukawa K."/>
            <person name="Zhong H."/>
            <person name="Yano M."/>
            <person name="Yuan Q."/>
            <person name="Ouyang S."/>
            <person name="Liu J."/>
            <person name="Jones K.M."/>
            <person name="Gansberger K."/>
            <person name="Moffat K."/>
            <person name="Hill J."/>
            <person name="Bera J."/>
            <person name="Fadrosh D."/>
            <person name="Jin S."/>
            <person name="Johri S."/>
            <person name="Kim M."/>
            <person name="Overton L."/>
            <person name="Reardon M."/>
            <person name="Tsitrin T."/>
            <person name="Vuong H."/>
            <person name="Weaver B."/>
            <person name="Ciecko A."/>
            <person name="Tallon L."/>
            <person name="Jackson J."/>
            <person name="Pai G."/>
            <person name="Aken S.V."/>
            <person name="Utterback T."/>
            <person name="Reidmuller S."/>
            <person name="Feldblyum T."/>
            <person name="Hsiao J."/>
            <person name="Zismann V."/>
            <person name="Iobst S."/>
            <person name="de Vazeille A.R."/>
            <person name="Buell C.R."/>
            <person name="Ying K."/>
            <person name="Li Y."/>
            <person name="Lu T."/>
            <person name="Huang Y."/>
            <person name="Zhao Q."/>
            <person name="Feng Q."/>
            <person name="Zhang L."/>
            <person name="Zhu J."/>
            <person name="Weng Q."/>
            <person name="Mu J."/>
            <person name="Lu Y."/>
            <person name="Fan D."/>
            <person name="Liu Y."/>
            <person name="Guan J."/>
            <person name="Zhang Y."/>
            <person name="Yu S."/>
            <person name="Liu X."/>
            <person name="Zhang Y."/>
            <person name="Hong G."/>
            <person name="Han B."/>
            <person name="Choisne N."/>
            <person name="Demange N."/>
            <person name="Orjeda G."/>
            <person name="Samain S."/>
            <person name="Cattolico L."/>
            <person name="Pelletier E."/>
            <person name="Couloux A."/>
            <person name="Segurens B."/>
            <person name="Wincker P."/>
            <person name="D'Hont A."/>
            <person name="Scarpelli C."/>
            <person name="Weissenbach J."/>
            <person name="Salanoubat M."/>
            <person name="Quetier F."/>
            <person name="Yu Y."/>
            <person name="Kim H.R."/>
            <person name="Rambo T."/>
            <person name="Currie J."/>
            <person name="Collura K."/>
            <person name="Luo M."/>
            <person name="Yang T."/>
            <person name="Ammiraju J.S.S."/>
            <person name="Engler F."/>
            <person name="Soderlund C."/>
            <person name="Wing R.A."/>
            <person name="Palmer L.E."/>
            <person name="de la Bastide M."/>
            <person name="Spiegel L."/>
            <person name="Nascimento L."/>
            <person name="Zutavern T."/>
            <person name="O'Shaughnessy A."/>
            <person name="Dike S."/>
            <person name="Dedhia N."/>
            <person name="Preston R."/>
            <person name="Balija V."/>
            <person name="McCombie W.R."/>
            <person name="Chow T."/>
            <person name="Chen H."/>
            <person name="Chung M."/>
            <person name="Chen C."/>
            <person name="Shaw J."/>
            <person name="Wu H."/>
            <person name="Hsiao K."/>
            <person name="Chao Y."/>
            <person name="Chu M."/>
            <person name="Cheng C."/>
            <person name="Hour A."/>
            <person name="Lee P."/>
            <person name="Lin S."/>
            <person name="Lin Y."/>
            <person name="Liou J."/>
            <person name="Liu S."/>
            <person name="Hsing Y."/>
            <person name="Raghuvanshi S."/>
            <person name="Mohanty A."/>
            <person name="Bharti A.K."/>
            <person name="Gaur A."/>
            <person name="Gupta V."/>
            <person name="Kumar D."/>
            <person name="Ravi V."/>
            <person name="Vij S."/>
            <person name="Kapur A."/>
            <person name="Khurana P."/>
            <person name="Khurana P."/>
            <person name="Khurana J.P."/>
            <person name="Tyagi A.K."/>
            <person name="Gaikwad K."/>
            <person name="Singh A."/>
            <person name="Dalal V."/>
            <person name="Srivastava S."/>
            <person name="Dixit A."/>
            <person name="Pal A.K."/>
            <person name="Ghazi I.A."/>
            <person name="Yadav M."/>
            <person name="Pandit A."/>
            <person name="Bhargava A."/>
            <person name="Sureshbabu K."/>
            <person name="Batra K."/>
            <person name="Sharma T.R."/>
            <person name="Mohapatra T."/>
            <person name="Singh N.K."/>
            <person name="Messing J."/>
            <person name="Nelson A.B."/>
            <person name="Fuks G."/>
            <person name="Kavchok S."/>
            <person name="Keizer G."/>
            <person name="Linton E."/>
            <person name="Llaca V."/>
            <person name="Song R."/>
            <person name="Tanyolac B."/>
            <person name="Young S."/>
            <person name="Ho-Il K."/>
            <person name="Hahn J.H."/>
            <person name="Sangsakoo G."/>
            <person name="Vanavichit A."/>
            <person name="de Mattos Luiz.A.T."/>
            <person name="Zimmer P.D."/>
            <person name="Malone G."/>
            <person name="Dellagostin O."/>
            <person name="de Oliveira A.C."/>
            <person name="Bevan M."/>
            <person name="Bancroft I."/>
            <person name="Minx P."/>
            <person name="Cordum H."/>
            <person name="Wilson R."/>
            <person name="Cheng Z."/>
            <person name="Jin W."/>
            <person name="Jiang J."/>
            <person name="Leong S.A."/>
            <person name="Iwama H."/>
            <person name="Gojobori T."/>
            <person name="Itoh T."/>
            <person name="Niimura Y."/>
            <person name="Fujii Y."/>
            <person name="Habara T."/>
            <person name="Sakai H."/>
            <person name="Sato Y."/>
            <person name="Wilson G."/>
            <person name="Kumar K."/>
            <person name="McCouch S."/>
            <person name="Juretic N."/>
            <person name="Hoen D."/>
            <person name="Wright S."/>
            <person name="Bruskiewich R."/>
            <person name="Bureau T."/>
            <person name="Miyao A."/>
            <person name="Hirochika H."/>
            <person name="Nishikawa T."/>
            <person name="Kadowaki K."/>
            <person name="Sugiura M."/>
            <person name="Burr B."/>
            <person name="Sasaki T."/>
        </authorList>
    </citation>
    <scope>NUCLEOTIDE SEQUENCE [LARGE SCALE GENOMIC DNA]</scope>
    <source>
        <strain evidence="3">cv. Nipponbare</strain>
    </source>
</reference>
<dbReference type="PANTHER" id="PTHR22967:SF103">
    <property type="entry name" value="PROTEIN KINASE SUPERFAMILY PROTEIN"/>
    <property type="match status" value="1"/>
</dbReference>
<dbReference type="EMBL" id="AP008215">
    <property type="protein sequence ID" value="BAF24670.2"/>
    <property type="molecule type" value="Genomic_DNA"/>
</dbReference>
<dbReference type="Proteomes" id="UP000000763">
    <property type="component" value="Chromosome 9"/>
</dbReference>
<dbReference type="PANTHER" id="PTHR22967">
    <property type="entry name" value="SERINE/THREONINE PROTEIN KINASE"/>
    <property type="match status" value="1"/>
</dbReference>
<name>Q0J2Z5_ORYSJ</name>
<dbReference type="GO" id="GO:0000166">
    <property type="term" value="F:nucleotide binding"/>
    <property type="evidence" value="ECO:0007669"/>
    <property type="project" value="UniProtKB-KW"/>
</dbReference>
<dbReference type="Gene3D" id="1.10.510.10">
    <property type="entry name" value="Transferase(Phosphotransferase) domain 1"/>
    <property type="match status" value="1"/>
</dbReference>
<dbReference type="InterPro" id="IPR011009">
    <property type="entry name" value="Kinase-like_dom_sf"/>
</dbReference>
<sequence length="102" mass="11535">LNGTNYIIRSCILLLINDFLTCYSLQALGCLLYRICYLKSAFDGESKLQILNGNYRIPELPKYSSPITSLIKDMLQSSPDVRPDITQARALLDWPFTSMNLG</sequence>
<proteinExistence type="predicted"/>
<evidence type="ECO:0000313" key="2">
    <source>
        <dbReference type="EMBL" id="BAF24670.2"/>
    </source>
</evidence>
<dbReference type="KEGG" id="dosa:Os09g0279100"/>
<dbReference type="SUPFAM" id="SSF56112">
    <property type="entry name" value="Protein kinase-like (PK-like)"/>
    <property type="match status" value="1"/>
</dbReference>
<keyword evidence="1" id="KW-0547">Nucleotide-binding</keyword>